<dbReference type="EMBL" id="AVOT02106117">
    <property type="protein sequence ID" value="MBW0579861.1"/>
    <property type="molecule type" value="Genomic_DNA"/>
</dbReference>
<dbReference type="AlphaFoldDB" id="A0A9Q3PZS9"/>
<comment type="caution">
    <text evidence="2">The sequence shown here is derived from an EMBL/GenBank/DDBJ whole genome shotgun (WGS) entry which is preliminary data.</text>
</comment>
<name>A0A9Q3PZS9_9BASI</name>
<proteinExistence type="predicted"/>
<reference evidence="2" key="1">
    <citation type="submission" date="2021-03" db="EMBL/GenBank/DDBJ databases">
        <title>Draft genome sequence of rust myrtle Austropuccinia psidii MF-1, a brazilian biotype.</title>
        <authorList>
            <person name="Quecine M.C."/>
            <person name="Pachon D.M.R."/>
            <person name="Bonatelli M.L."/>
            <person name="Correr F.H."/>
            <person name="Franceschini L.M."/>
            <person name="Leite T.F."/>
            <person name="Margarido G.R.A."/>
            <person name="Almeida C.A."/>
            <person name="Ferrarezi J.A."/>
            <person name="Labate C.A."/>
        </authorList>
    </citation>
    <scope>NUCLEOTIDE SEQUENCE</scope>
    <source>
        <strain evidence="2">MF-1</strain>
    </source>
</reference>
<accession>A0A9Q3PZS9</accession>
<evidence type="ECO:0000256" key="1">
    <source>
        <dbReference type="SAM" id="MobiDB-lite"/>
    </source>
</evidence>
<organism evidence="2 3">
    <name type="scientific">Austropuccinia psidii MF-1</name>
    <dbReference type="NCBI Taxonomy" id="1389203"/>
    <lineage>
        <taxon>Eukaryota</taxon>
        <taxon>Fungi</taxon>
        <taxon>Dikarya</taxon>
        <taxon>Basidiomycota</taxon>
        <taxon>Pucciniomycotina</taxon>
        <taxon>Pucciniomycetes</taxon>
        <taxon>Pucciniales</taxon>
        <taxon>Sphaerophragmiaceae</taxon>
        <taxon>Austropuccinia</taxon>
    </lineage>
</organism>
<sequence length="194" mass="22121">MPKPLAGGHELSLTHQELSGSGEDHRTLSRLYPIVLQRKGQKEKELVEEPKFFIHRPEERVGNDFNFGDRAPSDVYRLQSVQGKAQTASKEAERSQEPLKQGQTQSRLAQTLPARVQDPQIGAFSRGQCIQHLQDFYGIHSQRAGKDEHNFSKEIIDQIHFFQSNIHVAVGKFDAKINKSTSDMSELKKRQKIY</sequence>
<feature type="region of interest" description="Disordered" evidence="1">
    <location>
        <begin position="87"/>
        <end position="108"/>
    </location>
</feature>
<gene>
    <name evidence="2" type="ORF">O181_119576</name>
</gene>
<evidence type="ECO:0000313" key="3">
    <source>
        <dbReference type="Proteomes" id="UP000765509"/>
    </source>
</evidence>
<protein>
    <submittedName>
        <fullName evidence="2">Uncharacterized protein</fullName>
    </submittedName>
</protein>
<feature type="region of interest" description="Disordered" evidence="1">
    <location>
        <begin position="1"/>
        <end position="26"/>
    </location>
</feature>
<keyword evidence="3" id="KW-1185">Reference proteome</keyword>
<dbReference type="Proteomes" id="UP000765509">
    <property type="component" value="Unassembled WGS sequence"/>
</dbReference>
<evidence type="ECO:0000313" key="2">
    <source>
        <dbReference type="EMBL" id="MBW0579861.1"/>
    </source>
</evidence>